<keyword evidence="7 11" id="KW-1133">Transmembrane helix</keyword>
<comment type="function">
    <text evidence="9">Part of the binding-protein-dependent transport system for D-xylose. Probably responsible for the translocation of the substrate across the membrane.</text>
</comment>
<evidence type="ECO:0000256" key="10">
    <source>
        <dbReference type="ARBA" id="ARBA00035686"/>
    </source>
</evidence>
<evidence type="ECO:0000313" key="12">
    <source>
        <dbReference type="EMBL" id="AST57029.1"/>
    </source>
</evidence>
<sequence>MIQSKAKSEVIEKRSLNIDIRAYTMILALLGIWVIFTVLTHGDFLSSRNLSMLARQMSITAILATGMVLVIVAGHIDLSVGSVAGFTGAVAAILQVIYHWNTVPTIIITLLVGFIIGTWQGFWIAYRKVPAFIVTLSSMLVFRGGILLITKGVTISPLHQDFGIIGQGYIPPSLSIALGVIASLAYIIIDINNRKSRIKYGLSVPSLSIEISKIIGVIALIALFTGVMISYEGIPVPVLIVLVLVLVLTFVANNTTFGRYVYAIGGNKEAAIYSGINVVKTNMTIFLIMGILSAIAGIVLTSRLNAATTSAGNLFELDAIASAIIGGASTLGGEGTVPGAILGALIMASIDNGMSLMNIDYSILTIVKGLVLVIAVWVDISTKKRG</sequence>
<evidence type="ECO:0000256" key="9">
    <source>
        <dbReference type="ARBA" id="ARBA00035611"/>
    </source>
</evidence>
<keyword evidence="4" id="KW-0997">Cell inner membrane</keyword>
<evidence type="ECO:0000256" key="5">
    <source>
        <dbReference type="ARBA" id="ARBA00022597"/>
    </source>
</evidence>
<dbReference type="RefSeq" id="WP_094396994.1">
    <property type="nucleotide sequence ID" value="NZ_CP016893.1"/>
</dbReference>
<dbReference type="PANTHER" id="PTHR32196">
    <property type="entry name" value="ABC TRANSPORTER PERMEASE PROTEIN YPHD-RELATED-RELATED"/>
    <property type="match status" value="1"/>
</dbReference>
<dbReference type="AlphaFoldDB" id="A0A223HX17"/>
<keyword evidence="2" id="KW-0813">Transport</keyword>
<feature type="transmembrane region" description="Helical" evidence="11">
    <location>
        <begin position="53"/>
        <end position="73"/>
    </location>
</feature>
<evidence type="ECO:0000256" key="4">
    <source>
        <dbReference type="ARBA" id="ARBA00022519"/>
    </source>
</evidence>
<accession>A0A223HX17</accession>
<gene>
    <name evidence="12" type="primary">xylT1</name>
    <name evidence="12" type="ORF">Thert_00898</name>
</gene>
<dbReference type="GO" id="GO:0022857">
    <property type="term" value="F:transmembrane transporter activity"/>
    <property type="evidence" value="ECO:0007669"/>
    <property type="project" value="InterPro"/>
</dbReference>
<feature type="transmembrane region" description="Helical" evidence="11">
    <location>
        <begin position="361"/>
        <end position="380"/>
    </location>
</feature>
<feature type="transmembrane region" description="Helical" evidence="11">
    <location>
        <begin position="210"/>
        <end position="231"/>
    </location>
</feature>
<dbReference type="GO" id="GO:0005886">
    <property type="term" value="C:plasma membrane"/>
    <property type="evidence" value="ECO:0007669"/>
    <property type="project" value="UniProtKB-SubCell"/>
</dbReference>
<reference evidence="12 13" key="1">
    <citation type="submission" date="2016-08" db="EMBL/GenBank/DDBJ databases">
        <title>A novel genetic cassette of butanologenic Thermoanaerobacterium thermosaccharolyticum that directly convert cellulose to butanol.</title>
        <authorList>
            <person name="Li T."/>
            <person name="He J."/>
        </authorList>
    </citation>
    <scope>NUCLEOTIDE SEQUENCE [LARGE SCALE GENOMIC DNA]</scope>
    <source>
        <strain evidence="12 13">TG57</strain>
    </source>
</reference>
<evidence type="ECO:0000256" key="3">
    <source>
        <dbReference type="ARBA" id="ARBA00022475"/>
    </source>
</evidence>
<evidence type="ECO:0000256" key="1">
    <source>
        <dbReference type="ARBA" id="ARBA00004651"/>
    </source>
</evidence>
<keyword evidence="3" id="KW-1003">Cell membrane</keyword>
<dbReference type="Proteomes" id="UP000214975">
    <property type="component" value="Chromosome"/>
</dbReference>
<dbReference type="PANTHER" id="PTHR32196:SF32">
    <property type="entry name" value="XYLOSE TRANSPORT SYSTEM PERMEASE PROTEIN XYLH"/>
    <property type="match status" value="1"/>
</dbReference>
<name>A0A223HX17_THETR</name>
<feature type="transmembrane region" description="Helical" evidence="11">
    <location>
        <begin position="106"/>
        <end position="124"/>
    </location>
</feature>
<proteinExistence type="predicted"/>
<dbReference type="Pfam" id="PF02653">
    <property type="entry name" value="BPD_transp_2"/>
    <property type="match status" value="1"/>
</dbReference>
<dbReference type="CDD" id="cd06579">
    <property type="entry name" value="TM_PBP1_transp_AraH_like"/>
    <property type="match status" value="1"/>
</dbReference>
<evidence type="ECO:0000256" key="11">
    <source>
        <dbReference type="SAM" id="Phobius"/>
    </source>
</evidence>
<dbReference type="InterPro" id="IPR001851">
    <property type="entry name" value="ABC_transp_permease"/>
</dbReference>
<keyword evidence="8 11" id="KW-0472">Membrane</keyword>
<feature type="transmembrane region" description="Helical" evidence="11">
    <location>
        <begin position="169"/>
        <end position="189"/>
    </location>
</feature>
<comment type="subcellular location">
    <subcellularLocation>
        <location evidence="1">Cell membrane</location>
        <topology evidence="1">Multi-pass membrane protein</topology>
    </subcellularLocation>
</comment>
<feature type="transmembrane region" description="Helical" evidence="11">
    <location>
        <begin position="283"/>
        <end position="304"/>
    </location>
</feature>
<keyword evidence="6 11" id="KW-0812">Transmembrane</keyword>
<feature type="transmembrane region" description="Helical" evidence="11">
    <location>
        <begin position="80"/>
        <end position="100"/>
    </location>
</feature>
<feature type="transmembrane region" description="Helical" evidence="11">
    <location>
        <begin position="131"/>
        <end position="149"/>
    </location>
</feature>
<evidence type="ECO:0000256" key="8">
    <source>
        <dbReference type="ARBA" id="ARBA00023136"/>
    </source>
</evidence>
<evidence type="ECO:0000256" key="7">
    <source>
        <dbReference type="ARBA" id="ARBA00022989"/>
    </source>
</evidence>
<protein>
    <recommendedName>
        <fullName evidence="10">Xylose transport system permease protein XylH</fullName>
    </recommendedName>
</protein>
<feature type="transmembrane region" description="Helical" evidence="11">
    <location>
        <begin position="20"/>
        <end position="41"/>
    </location>
</feature>
<keyword evidence="5" id="KW-0762">Sugar transport</keyword>
<evidence type="ECO:0000256" key="2">
    <source>
        <dbReference type="ARBA" id="ARBA00022448"/>
    </source>
</evidence>
<evidence type="ECO:0000256" key="6">
    <source>
        <dbReference type="ARBA" id="ARBA00022692"/>
    </source>
</evidence>
<feature type="transmembrane region" description="Helical" evidence="11">
    <location>
        <begin position="237"/>
        <end position="262"/>
    </location>
</feature>
<evidence type="ECO:0000313" key="13">
    <source>
        <dbReference type="Proteomes" id="UP000214975"/>
    </source>
</evidence>
<dbReference type="EMBL" id="CP016893">
    <property type="protein sequence ID" value="AST57029.1"/>
    <property type="molecule type" value="Genomic_DNA"/>
</dbReference>
<organism evidence="12 13">
    <name type="scientific">Thermoanaerobacterium thermosaccharolyticum</name>
    <name type="common">Clostridium thermosaccharolyticum</name>
    <dbReference type="NCBI Taxonomy" id="1517"/>
    <lineage>
        <taxon>Bacteria</taxon>
        <taxon>Bacillati</taxon>
        <taxon>Bacillota</taxon>
        <taxon>Clostridia</taxon>
        <taxon>Thermoanaerobacterales</taxon>
        <taxon>Thermoanaerobacteraceae</taxon>
        <taxon>Thermoanaerobacterium</taxon>
    </lineage>
</organism>